<proteinExistence type="predicted"/>
<keyword evidence="1" id="KW-0732">Signal</keyword>
<keyword evidence="3" id="KW-1185">Reference proteome</keyword>
<name>A0ABN8EBA5_CHISP</name>
<protein>
    <submittedName>
        <fullName evidence="2">Uncharacterized protein</fullName>
    </submittedName>
</protein>
<dbReference type="EMBL" id="OU963920">
    <property type="protein sequence ID" value="CAH0688050.1"/>
    <property type="molecule type" value="Genomic_DNA"/>
</dbReference>
<accession>A0ABN8EBA5</accession>
<feature type="signal peptide" evidence="1">
    <location>
        <begin position="1"/>
        <end position="20"/>
    </location>
</feature>
<evidence type="ECO:0000313" key="3">
    <source>
        <dbReference type="Proteomes" id="UP001153292"/>
    </source>
</evidence>
<gene>
    <name evidence="2" type="ORF">CHILSU_LOCUS7336</name>
</gene>
<evidence type="ECO:0000313" key="2">
    <source>
        <dbReference type="EMBL" id="CAH0688050.1"/>
    </source>
</evidence>
<organism evidence="2 3">
    <name type="scientific">Chilo suppressalis</name>
    <name type="common">Asiatic rice borer moth</name>
    <dbReference type="NCBI Taxonomy" id="168631"/>
    <lineage>
        <taxon>Eukaryota</taxon>
        <taxon>Metazoa</taxon>
        <taxon>Ecdysozoa</taxon>
        <taxon>Arthropoda</taxon>
        <taxon>Hexapoda</taxon>
        <taxon>Insecta</taxon>
        <taxon>Pterygota</taxon>
        <taxon>Neoptera</taxon>
        <taxon>Endopterygota</taxon>
        <taxon>Lepidoptera</taxon>
        <taxon>Glossata</taxon>
        <taxon>Ditrysia</taxon>
        <taxon>Pyraloidea</taxon>
        <taxon>Crambidae</taxon>
        <taxon>Crambinae</taxon>
        <taxon>Chilo</taxon>
    </lineage>
</organism>
<feature type="chain" id="PRO_5046459809" evidence="1">
    <location>
        <begin position="21"/>
        <end position="401"/>
    </location>
</feature>
<evidence type="ECO:0000256" key="1">
    <source>
        <dbReference type="SAM" id="SignalP"/>
    </source>
</evidence>
<reference evidence="2" key="1">
    <citation type="submission" date="2021-12" db="EMBL/GenBank/DDBJ databases">
        <authorList>
            <person name="King R."/>
        </authorList>
    </citation>
    <scope>NUCLEOTIDE SEQUENCE</scope>
</reference>
<sequence>MNKQIIFFIIPLYYLFESEASNNHIFELPDYEYYVDRYIENKPSLREIFLERKNQRRAKEMRIQLLNKLSSKDTVYLNGIAHIVVDERLESWNKINEIEFDLRGLLAAIGVSYVYKRDHFWRTWKKVVYPNNLAKIVCYKCNNAINTTYKKCPGFWTIEEDTPPCPVDLFSVISPVHVCGAKFTQIYNYTDACPVVIKFADIVSSCDNPIKTTYQITRLFKKSKGLPETICGKRDYCEISTYYRIYKDFIFFRVVNSSNDIIYSRIMKYGNKNYVCIKNCGSTDSKSNNVTDDKPLTFSLLKKRVSKRENELSIFNFHNTKPRKKVIKKYKVSKKEAGKIKNIFETSNEETLKRTIFSLQEQLKRIKAKYLPMLITPTTESVCSKLRRKTATEDYEINDID</sequence>
<dbReference type="Proteomes" id="UP001153292">
    <property type="component" value="Chromosome 27"/>
</dbReference>